<organism evidence="2 3">
    <name type="scientific">Exobacillus caeni</name>
    <dbReference type="NCBI Taxonomy" id="2574798"/>
    <lineage>
        <taxon>Bacteria</taxon>
        <taxon>Bacillati</taxon>
        <taxon>Bacillota</taxon>
        <taxon>Bacilli</taxon>
        <taxon>Bacillales</taxon>
        <taxon>Guptibacillaceae</taxon>
        <taxon>Exobacillus</taxon>
    </lineage>
</organism>
<evidence type="ECO:0000313" key="3">
    <source>
        <dbReference type="Proteomes" id="UP000308230"/>
    </source>
</evidence>
<dbReference type="SUPFAM" id="SSF55729">
    <property type="entry name" value="Acyl-CoA N-acyltransferases (Nat)"/>
    <property type="match status" value="1"/>
</dbReference>
<keyword evidence="3" id="KW-1185">Reference proteome</keyword>
<dbReference type="InterPro" id="IPR016181">
    <property type="entry name" value="Acyl_CoA_acyltransferase"/>
</dbReference>
<evidence type="ECO:0000313" key="2">
    <source>
        <dbReference type="EMBL" id="TLS35899.1"/>
    </source>
</evidence>
<dbReference type="Gene3D" id="3.40.630.30">
    <property type="match status" value="1"/>
</dbReference>
<proteinExistence type="predicted"/>
<dbReference type="PROSITE" id="PS51186">
    <property type="entry name" value="GNAT"/>
    <property type="match status" value="1"/>
</dbReference>
<reference evidence="2 3" key="1">
    <citation type="submission" date="2019-04" db="EMBL/GenBank/DDBJ databases">
        <title>Bacillus caeni sp. nov., a bacterium isolated from mangrove sediment.</title>
        <authorList>
            <person name="Huang H."/>
            <person name="Mo K."/>
            <person name="Hu Y."/>
        </authorList>
    </citation>
    <scope>NUCLEOTIDE SEQUENCE [LARGE SCALE GENOMIC DNA]</scope>
    <source>
        <strain evidence="2 3">HB172195</strain>
    </source>
</reference>
<comment type="caution">
    <text evidence="2">The sequence shown here is derived from an EMBL/GenBank/DDBJ whole genome shotgun (WGS) entry which is preliminary data.</text>
</comment>
<feature type="domain" description="N-acetyltransferase" evidence="1">
    <location>
        <begin position="18"/>
        <end position="201"/>
    </location>
</feature>
<dbReference type="AlphaFoldDB" id="A0A5R9EZK6"/>
<protein>
    <submittedName>
        <fullName evidence="2">GNAT family N-acetyltransferase</fullName>
    </submittedName>
</protein>
<dbReference type="GO" id="GO:0016747">
    <property type="term" value="F:acyltransferase activity, transferring groups other than amino-acyl groups"/>
    <property type="evidence" value="ECO:0007669"/>
    <property type="project" value="InterPro"/>
</dbReference>
<gene>
    <name evidence="2" type="ORF">FCL54_18060</name>
</gene>
<dbReference type="CDD" id="cd04301">
    <property type="entry name" value="NAT_SF"/>
    <property type="match status" value="1"/>
</dbReference>
<dbReference type="Pfam" id="PF00583">
    <property type="entry name" value="Acetyltransf_1"/>
    <property type="match status" value="1"/>
</dbReference>
<name>A0A5R9EZK6_9BACL</name>
<sequence length="306" mass="35949">MKRMEKLLDGDGVERMDLHMRRLGLGDAEQFRQMETGIENDYVVRIFDKLVQEDLLYGAFYENELIGIAGITVYEIQYAILGRLRTRVHDRGKGVARKLFRFLVSQLRQNPHIKWIGYATEESNIPANSIASHLSMDCIAKIYSSKLNRTGSGHFASLDSDTDDWQEIKGCKEKKLLFKQAMEESGMNFFPYAVYYPLPAYPEDISDDYLSGCRMWARNGRFFCLMPEEKGESYFHLKYFWNDIFEQTGLWKKAIRLAEREDRVIWFDMSESMFRSLPEKQWFETTAWHLIGEPLKEEKIDEVDCV</sequence>
<dbReference type="Proteomes" id="UP000308230">
    <property type="component" value="Unassembled WGS sequence"/>
</dbReference>
<keyword evidence="2" id="KW-0808">Transferase</keyword>
<dbReference type="EMBL" id="SWLG01000015">
    <property type="protein sequence ID" value="TLS35899.1"/>
    <property type="molecule type" value="Genomic_DNA"/>
</dbReference>
<dbReference type="InterPro" id="IPR000182">
    <property type="entry name" value="GNAT_dom"/>
</dbReference>
<evidence type="ECO:0000259" key="1">
    <source>
        <dbReference type="PROSITE" id="PS51186"/>
    </source>
</evidence>
<accession>A0A5R9EZK6</accession>